<name>A0A370K7V5_9GAMM</name>
<feature type="transmembrane region" description="Helical" evidence="7">
    <location>
        <begin position="302"/>
        <end position="324"/>
    </location>
</feature>
<keyword evidence="9" id="KW-1185">Reference proteome</keyword>
<dbReference type="InterPro" id="IPR014047">
    <property type="entry name" value="Chr_Tranpt_l_chain"/>
</dbReference>
<keyword evidence="3" id="KW-1003">Cell membrane</keyword>
<dbReference type="Pfam" id="PF02417">
    <property type="entry name" value="Chromate_transp"/>
    <property type="match status" value="2"/>
</dbReference>
<evidence type="ECO:0000256" key="6">
    <source>
        <dbReference type="ARBA" id="ARBA00023136"/>
    </source>
</evidence>
<evidence type="ECO:0000313" key="9">
    <source>
        <dbReference type="Proteomes" id="UP000254711"/>
    </source>
</evidence>
<feature type="transmembrane region" description="Helical" evidence="7">
    <location>
        <begin position="122"/>
        <end position="142"/>
    </location>
</feature>
<dbReference type="EMBL" id="QQSY01000002">
    <property type="protein sequence ID" value="RDI98713.1"/>
    <property type="molecule type" value="Genomic_DNA"/>
</dbReference>
<evidence type="ECO:0000256" key="2">
    <source>
        <dbReference type="ARBA" id="ARBA00005262"/>
    </source>
</evidence>
<reference evidence="8 9" key="1">
    <citation type="submission" date="2018-07" db="EMBL/GenBank/DDBJ databases">
        <title>Dyella solisilvae sp. nov., isolated from the pine and broad-leaved mixed forest soil.</title>
        <authorList>
            <person name="Gao Z."/>
            <person name="Qiu L."/>
        </authorList>
    </citation>
    <scope>NUCLEOTIDE SEQUENCE [LARGE SCALE GENOMIC DNA]</scope>
    <source>
        <strain evidence="8 9">DHG54</strain>
    </source>
</reference>
<dbReference type="PIRSF" id="PIRSF004810">
    <property type="entry name" value="ChrA"/>
    <property type="match status" value="1"/>
</dbReference>
<evidence type="ECO:0000313" key="8">
    <source>
        <dbReference type="EMBL" id="RDI98713.1"/>
    </source>
</evidence>
<dbReference type="NCBIfam" id="TIGR00937">
    <property type="entry name" value="2A51"/>
    <property type="match status" value="1"/>
</dbReference>
<organism evidence="8 9">
    <name type="scientific">Dyella solisilvae</name>
    <dbReference type="NCBI Taxonomy" id="1920168"/>
    <lineage>
        <taxon>Bacteria</taxon>
        <taxon>Pseudomonadati</taxon>
        <taxon>Pseudomonadota</taxon>
        <taxon>Gammaproteobacteria</taxon>
        <taxon>Lysobacterales</taxon>
        <taxon>Rhodanobacteraceae</taxon>
        <taxon>Dyella</taxon>
    </lineage>
</organism>
<evidence type="ECO:0000256" key="4">
    <source>
        <dbReference type="ARBA" id="ARBA00022692"/>
    </source>
</evidence>
<dbReference type="GO" id="GO:0005886">
    <property type="term" value="C:plasma membrane"/>
    <property type="evidence" value="ECO:0007669"/>
    <property type="project" value="UniProtKB-SubCell"/>
</dbReference>
<feature type="transmembrane region" description="Helical" evidence="7">
    <location>
        <begin position="236"/>
        <end position="255"/>
    </location>
</feature>
<feature type="transmembrane region" description="Helical" evidence="7">
    <location>
        <begin position="336"/>
        <end position="356"/>
    </location>
</feature>
<dbReference type="PANTHER" id="PTHR33567:SF3">
    <property type="entry name" value="CHROMATE ION TRANSPORTER (EUROFUNG)"/>
    <property type="match status" value="1"/>
</dbReference>
<dbReference type="RefSeq" id="WP_114824802.1">
    <property type="nucleotide sequence ID" value="NZ_QQSY01000002.1"/>
</dbReference>
<sequence length="406" mass="42781">MSASIPDRINTANARVREVFLAFLSLGLRSFGGPIAHLGYFRRAFVEQRRWLDDARFTELLALCQFLPGPASSQLGFAIGLSRAGWLGGLAAFAGFTLPSALLMLGFAWWAPYLHGVWGQALLHGLKLVAVVIVAQGVLGMWRTLAPDTPRRALAIGAALVLLWQPQAWTQGLVIVIAALLGPWLCSQVHAAVDAQAAPRRDTGVAPLLLAAYAILLLAALAIGTRGAWLVQTAAAFYRAGALVFGGGHVVLPWLREALVAPGFIDEDHFLAGYGAAQAVPGPMFSLAAYLGSQMHGGRGGVAGASVALLAIFLPGFLLLGGVLPYWRRLSARAGAVRMVAAINAAVVGILAAAFYRPVWTGAVHDAADVLVVASGFVMLVAGRQPAWVAVLWCLLASGLRHWLGN</sequence>
<feature type="transmembrane region" description="Helical" evidence="7">
    <location>
        <begin position="20"/>
        <end position="41"/>
    </location>
</feature>
<evidence type="ECO:0000256" key="7">
    <source>
        <dbReference type="SAM" id="Phobius"/>
    </source>
</evidence>
<gene>
    <name evidence="8" type="ORF">DVT68_09345</name>
</gene>
<protein>
    <submittedName>
        <fullName evidence="8">Chromate ion family chromate transporter</fullName>
    </submittedName>
</protein>
<comment type="subcellular location">
    <subcellularLocation>
        <location evidence="1">Cell membrane</location>
        <topology evidence="1">Multi-pass membrane protein</topology>
    </subcellularLocation>
</comment>
<keyword evidence="6 7" id="KW-0472">Membrane</keyword>
<dbReference type="Proteomes" id="UP000254711">
    <property type="component" value="Unassembled WGS sequence"/>
</dbReference>
<comment type="similarity">
    <text evidence="2">Belongs to the chromate ion transporter (CHR) (TC 2.A.51) family.</text>
</comment>
<evidence type="ECO:0000256" key="5">
    <source>
        <dbReference type="ARBA" id="ARBA00022989"/>
    </source>
</evidence>
<evidence type="ECO:0000256" key="3">
    <source>
        <dbReference type="ARBA" id="ARBA00022475"/>
    </source>
</evidence>
<dbReference type="OrthoDB" id="8969999at2"/>
<feature type="transmembrane region" description="Helical" evidence="7">
    <location>
        <begin position="154"/>
        <end position="185"/>
    </location>
</feature>
<evidence type="ECO:0000256" key="1">
    <source>
        <dbReference type="ARBA" id="ARBA00004651"/>
    </source>
</evidence>
<dbReference type="InterPro" id="IPR003370">
    <property type="entry name" value="Chromate_transpt"/>
</dbReference>
<keyword evidence="4 7" id="KW-0812">Transmembrane</keyword>
<feature type="transmembrane region" description="Helical" evidence="7">
    <location>
        <begin position="84"/>
        <end position="110"/>
    </location>
</feature>
<comment type="caution">
    <text evidence="8">The sequence shown here is derived from an EMBL/GenBank/DDBJ whole genome shotgun (WGS) entry which is preliminary data.</text>
</comment>
<accession>A0A370K7V5</accession>
<dbReference type="AlphaFoldDB" id="A0A370K7V5"/>
<keyword evidence="5 7" id="KW-1133">Transmembrane helix</keyword>
<proteinExistence type="inferred from homology"/>
<dbReference type="PANTHER" id="PTHR33567">
    <property type="entry name" value="CHROMATE ION TRANSPORTER (EUROFUNG)"/>
    <property type="match status" value="1"/>
</dbReference>
<dbReference type="GO" id="GO:0015109">
    <property type="term" value="F:chromate transmembrane transporter activity"/>
    <property type="evidence" value="ECO:0007669"/>
    <property type="project" value="InterPro"/>
</dbReference>
<feature type="transmembrane region" description="Helical" evidence="7">
    <location>
        <begin position="205"/>
        <end position="224"/>
    </location>
</feature>